<sequence>MSAPASLRQLARYPLIPVIIAMAIGFELATGSFVGSQNLLGIATDSATLAIVAVPAALLVISGYLDLSVGSTYALGAVAAGWFASAHGGGLLSCVVLALLAGLAVGAINGFLCCVVGLSPFIVTLGTLTAVRGIAQQLAPLPLTGFGDGFAWLGGAKIAGLPSPVAIALLVVVVAGAILTLTPVGRHIYAIGVSREAAYLSGVRVRTVPFALFLGTGALAALAGAIKASVLGAVQSGTAGLGFELAVLTAVLVGGVSLAGGSGTLLGVVLGVAFLGILQNGLTLVGVPTFWQQVAQGLALVVAAGLAYLAPRLEALAAVRPQASRVSASAAESRPASRSAMS</sequence>
<dbReference type="Proteomes" id="UP001597229">
    <property type="component" value="Unassembled WGS sequence"/>
</dbReference>
<proteinExistence type="predicted"/>
<feature type="transmembrane region" description="Helical" evidence="6">
    <location>
        <begin position="245"/>
        <end position="278"/>
    </location>
</feature>
<feature type="transmembrane region" description="Helical" evidence="6">
    <location>
        <begin position="12"/>
        <end position="34"/>
    </location>
</feature>
<dbReference type="PANTHER" id="PTHR32196">
    <property type="entry name" value="ABC TRANSPORTER PERMEASE PROTEIN YPHD-RELATED-RELATED"/>
    <property type="match status" value="1"/>
</dbReference>
<keyword evidence="2" id="KW-1003">Cell membrane</keyword>
<comment type="subcellular location">
    <subcellularLocation>
        <location evidence="1">Cell membrane</location>
        <topology evidence="1">Multi-pass membrane protein</topology>
    </subcellularLocation>
</comment>
<evidence type="ECO:0000256" key="3">
    <source>
        <dbReference type="ARBA" id="ARBA00022692"/>
    </source>
</evidence>
<evidence type="ECO:0000313" key="7">
    <source>
        <dbReference type="EMBL" id="MFD1250619.1"/>
    </source>
</evidence>
<dbReference type="PANTHER" id="PTHR32196:SF72">
    <property type="entry name" value="RIBOSE IMPORT PERMEASE PROTEIN RBSC"/>
    <property type="match status" value="1"/>
</dbReference>
<dbReference type="EMBL" id="JBHTLX010000026">
    <property type="protein sequence ID" value="MFD1250619.1"/>
    <property type="molecule type" value="Genomic_DNA"/>
</dbReference>
<feature type="transmembrane region" description="Helical" evidence="6">
    <location>
        <begin position="46"/>
        <end position="65"/>
    </location>
</feature>
<evidence type="ECO:0000256" key="1">
    <source>
        <dbReference type="ARBA" id="ARBA00004651"/>
    </source>
</evidence>
<reference evidence="8" key="1">
    <citation type="journal article" date="2019" name="Int. J. Syst. Evol. Microbiol.">
        <title>The Global Catalogue of Microorganisms (GCM) 10K type strain sequencing project: providing services to taxonomists for standard genome sequencing and annotation.</title>
        <authorList>
            <consortium name="The Broad Institute Genomics Platform"/>
            <consortium name="The Broad Institute Genome Sequencing Center for Infectious Disease"/>
            <person name="Wu L."/>
            <person name="Ma J."/>
        </authorList>
    </citation>
    <scope>NUCLEOTIDE SEQUENCE [LARGE SCALE GENOMIC DNA]</scope>
    <source>
        <strain evidence="8">CCUG 52478</strain>
    </source>
</reference>
<gene>
    <name evidence="7" type="ORF">ACFQ3F_22700</name>
</gene>
<feature type="transmembrane region" description="Helical" evidence="6">
    <location>
        <begin position="209"/>
        <end position="233"/>
    </location>
</feature>
<accession>A0ABW3W887</accession>
<name>A0ABW3W887_9ACTN</name>
<evidence type="ECO:0000313" key="8">
    <source>
        <dbReference type="Proteomes" id="UP001597229"/>
    </source>
</evidence>
<evidence type="ECO:0000256" key="2">
    <source>
        <dbReference type="ARBA" id="ARBA00022475"/>
    </source>
</evidence>
<organism evidence="7 8">
    <name type="scientific">Nocardioides ginsengisoli</name>
    <dbReference type="NCBI Taxonomy" id="363868"/>
    <lineage>
        <taxon>Bacteria</taxon>
        <taxon>Bacillati</taxon>
        <taxon>Actinomycetota</taxon>
        <taxon>Actinomycetes</taxon>
        <taxon>Propionibacteriales</taxon>
        <taxon>Nocardioidaceae</taxon>
        <taxon>Nocardioides</taxon>
    </lineage>
</organism>
<dbReference type="Pfam" id="PF02653">
    <property type="entry name" value="BPD_transp_2"/>
    <property type="match status" value="1"/>
</dbReference>
<keyword evidence="3 6" id="KW-0812">Transmembrane</keyword>
<evidence type="ECO:0000256" key="6">
    <source>
        <dbReference type="SAM" id="Phobius"/>
    </source>
</evidence>
<feature type="transmembrane region" description="Helical" evidence="6">
    <location>
        <begin position="107"/>
        <end position="131"/>
    </location>
</feature>
<feature type="transmembrane region" description="Helical" evidence="6">
    <location>
        <begin position="77"/>
        <end position="101"/>
    </location>
</feature>
<protein>
    <submittedName>
        <fullName evidence="7">ABC transporter permease</fullName>
    </submittedName>
</protein>
<feature type="transmembrane region" description="Helical" evidence="6">
    <location>
        <begin position="290"/>
        <end position="310"/>
    </location>
</feature>
<comment type="caution">
    <text evidence="7">The sequence shown here is derived from an EMBL/GenBank/DDBJ whole genome shotgun (WGS) entry which is preliminary data.</text>
</comment>
<dbReference type="InterPro" id="IPR001851">
    <property type="entry name" value="ABC_transp_permease"/>
</dbReference>
<keyword evidence="5 6" id="KW-0472">Membrane</keyword>
<keyword evidence="8" id="KW-1185">Reference proteome</keyword>
<feature type="transmembrane region" description="Helical" evidence="6">
    <location>
        <begin position="165"/>
        <end position="189"/>
    </location>
</feature>
<dbReference type="RefSeq" id="WP_367921532.1">
    <property type="nucleotide sequence ID" value="NZ_BAABAC010000043.1"/>
</dbReference>
<evidence type="ECO:0000256" key="4">
    <source>
        <dbReference type="ARBA" id="ARBA00022989"/>
    </source>
</evidence>
<dbReference type="CDD" id="cd06579">
    <property type="entry name" value="TM_PBP1_transp_AraH_like"/>
    <property type="match status" value="1"/>
</dbReference>
<keyword evidence="4 6" id="KW-1133">Transmembrane helix</keyword>
<evidence type="ECO:0000256" key="5">
    <source>
        <dbReference type="ARBA" id="ARBA00023136"/>
    </source>
</evidence>